<protein>
    <recommendedName>
        <fullName evidence="5">Late embryogenesis abundant protein LEA-2 subgroup domain-containing protein</fullName>
    </recommendedName>
</protein>
<keyword evidence="2" id="KW-0812">Transmembrane</keyword>
<reference evidence="6" key="1">
    <citation type="submission" date="2024-02" db="EMBL/GenBank/DDBJ databases">
        <authorList>
            <consortium name="ELIXIR-Norway"/>
            <consortium name="Elixir Norway"/>
        </authorList>
    </citation>
    <scope>NUCLEOTIDE SEQUENCE</scope>
</reference>
<evidence type="ECO:0000256" key="4">
    <source>
        <dbReference type="ARBA" id="ARBA00023136"/>
    </source>
</evidence>
<evidence type="ECO:0000256" key="3">
    <source>
        <dbReference type="ARBA" id="ARBA00022989"/>
    </source>
</evidence>
<dbReference type="Proteomes" id="UP001497512">
    <property type="component" value="Chromosome 3"/>
</dbReference>
<evidence type="ECO:0000259" key="5">
    <source>
        <dbReference type="Pfam" id="PF03168"/>
    </source>
</evidence>
<proteinExistence type="predicted"/>
<evidence type="ECO:0000256" key="1">
    <source>
        <dbReference type="ARBA" id="ARBA00004167"/>
    </source>
</evidence>
<dbReference type="PANTHER" id="PTHR31234:SF2">
    <property type="entry name" value="OS05G0199100 PROTEIN"/>
    <property type="match status" value="1"/>
</dbReference>
<dbReference type="InterPro" id="IPR004864">
    <property type="entry name" value="LEA_2"/>
</dbReference>
<evidence type="ECO:0000313" key="7">
    <source>
        <dbReference type="Proteomes" id="UP001497512"/>
    </source>
</evidence>
<organism evidence="6 7">
    <name type="scientific">Sphagnum troendelagicum</name>
    <dbReference type="NCBI Taxonomy" id="128251"/>
    <lineage>
        <taxon>Eukaryota</taxon>
        <taxon>Viridiplantae</taxon>
        <taxon>Streptophyta</taxon>
        <taxon>Embryophyta</taxon>
        <taxon>Bryophyta</taxon>
        <taxon>Sphagnophytina</taxon>
        <taxon>Sphagnopsida</taxon>
        <taxon>Sphagnales</taxon>
        <taxon>Sphagnaceae</taxon>
        <taxon>Sphagnum</taxon>
    </lineage>
</organism>
<dbReference type="InterPro" id="IPR044839">
    <property type="entry name" value="NDR1-like"/>
</dbReference>
<keyword evidence="4" id="KW-0472">Membrane</keyword>
<evidence type="ECO:0000313" key="6">
    <source>
        <dbReference type="EMBL" id="CAK9219963.1"/>
    </source>
</evidence>
<accession>A0ABP0UIZ4</accession>
<feature type="domain" description="Late embryogenesis abundant protein LEA-2 subgroup" evidence="5">
    <location>
        <begin position="19"/>
        <end position="116"/>
    </location>
</feature>
<evidence type="ECO:0000256" key="2">
    <source>
        <dbReference type="ARBA" id="ARBA00022692"/>
    </source>
</evidence>
<comment type="subcellular location">
    <subcellularLocation>
        <location evidence="1">Membrane</location>
        <topology evidence="1">Single-pass membrane protein</topology>
    </subcellularLocation>
</comment>
<sequence length="147" mass="16810">MVPVQKLTAVIAVTIKAHNRIKHIGTFYDHVHVMVSYNRDLIGQDWVQPFYQGRSNTALLQSRVEVHNLPVSQDTGIKLVADIKDQSVEFEVTLHVVTRVRILNIITHHFRVHINCDIIVTPITGTNKHPTLLSKICTEKTHWLSNH</sequence>
<dbReference type="EMBL" id="OZ019895">
    <property type="protein sequence ID" value="CAK9219963.1"/>
    <property type="molecule type" value="Genomic_DNA"/>
</dbReference>
<dbReference type="PANTHER" id="PTHR31234">
    <property type="entry name" value="LATE EMBRYOGENESIS ABUNDANT (LEA) HYDROXYPROLINE-RICH GLYCOPROTEIN FAMILY"/>
    <property type="match status" value="1"/>
</dbReference>
<keyword evidence="3" id="KW-1133">Transmembrane helix</keyword>
<dbReference type="Pfam" id="PF03168">
    <property type="entry name" value="LEA_2"/>
    <property type="match status" value="1"/>
</dbReference>
<name>A0ABP0UIZ4_9BRYO</name>
<keyword evidence="7" id="KW-1185">Reference proteome</keyword>
<gene>
    <name evidence="6" type="ORF">CSSPTR1EN2_LOCUS15032</name>
</gene>